<dbReference type="CDD" id="cd17521">
    <property type="entry name" value="RMtype1_S_Sau13435ORF2165P_TRD2-CR2_like"/>
    <property type="match status" value="1"/>
</dbReference>
<evidence type="ECO:0000256" key="3">
    <source>
        <dbReference type="ARBA" id="ARBA00023125"/>
    </source>
</evidence>
<dbReference type="Proteomes" id="UP000034349">
    <property type="component" value="Unassembled WGS sequence"/>
</dbReference>
<dbReference type="SUPFAM" id="SSF116734">
    <property type="entry name" value="DNA methylase specificity domain"/>
    <property type="match status" value="2"/>
</dbReference>
<comment type="similarity">
    <text evidence="1">Belongs to the type-I restriction system S methylase family.</text>
</comment>
<dbReference type="EMBL" id="LBOK01000006">
    <property type="protein sequence ID" value="KKP37157.1"/>
    <property type="molecule type" value="Genomic_DNA"/>
</dbReference>
<comment type="caution">
    <text evidence="5">The sequence shown here is derived from an EMBL/GenBank/DDBJ whole genome shotgun (WGS) entry which is preliminary data.</text>
</comment>
<sequence length="393" mass="44978">MVKIKMNNWQTKKLGKLLELCDSGTWGEESSKGMPLLRSSNMQDGQLILDDLKLIDVPTRLKDRFTLREGDILITKSSGSEAHIGKSLYIDSEIDGLYGFSNFTQRLRPNKKLVEPFFLYLLISSPSTRKKLLNSSRTTSGLRNLSIPILKAFEIPIPPISTQRIIVEKLDVIRKLQELNNKEIKKAEELFNSFVTNQLVVSKDIKLHKFDDIAKFQYGLTAEGKDNGNYRLVRITDIDESGQLRNIDKKFVTIEEKIIQPYTLKSGDLVVARTGATYGKFLLFDSLEPSVFASYLIKITFNPKLALSRFVWLFTRTESYWIQARKLVTGSGQPQFNANRIKQIEITLPSLNEQKEIIAKAEYLLNYSNILTNKKKILNELFESTLNKLMKPN</sequence>
<evidence type="ECO:0000259" key="4">
    <source>
        <dbReference type="Pfam" id="PF01420"/>
    </source>
</evidence>
<feature type="domain" description="Type I restriction modification DNA specificity" evidence="4">
    <location>
        <begin position="7"/>
        <end position="188"/>
    </location>
</feature>
<dbReference type="GO" id="GO:0009307">
    <property type="term" value="P:DNA restriction-modification system"/>
    <property type="evidence" value="ECO:0007669"/>
    <property type="project" value="UniProtKB-KW"/>
</dbReference>
<protein>
    <recommendedName>
        <fullName evidence="4">Type I restriction modification DNA specificity domain-containing protein</fullName>
    </recommendedName>
</protein>
<dbReference type="GO" id="GO:0003677">
    <property type="term" value="F:DNA binding"/>
    <property type="evidence" value="ECO:0007669"/>
    <property type="project" value="UniProtKB-KW"/>
</dbReference>
<organism evidence="5 6">
    <name type="scientific">Candidatus Roizmanbacteria bacterium GW2011_GWA2_32_13</name>
    <dbReference type="NCBI Taxonomy" id="1618475"/>
    <lineage>
        <taxon>Bacteria</taxon>
        <taxon>Candidatus Roizmaniibacteriota</taxon>
    </lineage>
</organism>
<dbReference type="InterPro" id="IPR044946">
    <property type="entry name" value="Restrct_endonuc_typeI_TRD_sf"/>
</dbReference>
<keyword evidence="3" id="KW-0238">DNA-binding</keyword>
<dbReference type="Gene3D" id="3.90.220.20">
    <property type="entry name" value="DNA methylase specificity domains"/>
    <property type="match status" value="2"/>
</dbReference>
<accession>A0A0G0C1P3</accession>
<reference evidence="5 6" key="1">
    <citation type="journal article" date="2015" name="Nature">
        <title>rRNA introns, odd ribosomes, and small enigmatic genomes across a large radiation of phyla.</title>
        <authorList>
            <person name="Brown C.T."/>
            <person name="Hug L.A."/>
            <person name="Thomas B.C."/>
            <person name="Sharon I."/>
            <person name="Castelle C.J."/>
            <person name="Singh A."/>
            <person name="Wilkins M.J."/>
            <person name="Williams K.H."/>
            <person name="Banfield J.F."/>
        </authorList>
    </citation>
    <scope>NUCLEOTIDE SEQUENCE [LARGE SCALE GENOMIC DNA]</scope>
</reference>
<evidence type="ECO:0000256" key="2">
    <source>
        <dbReference type="ARBA" id="ARBA00022747"/>
    </source>
</evidence>
<proteinExistence type="inferred from homology"/>
<dbReference type="CDD" id="cd17517">
    <property type="entry name" value="RMtype1_S_EcoKI_StySPI-TRD2-CR2_like"/>
    <property type="match status" value="1"/>
</dbReference>
<dbReference type="AlphaFoldDB" id="A0A0G0C1P3"/>
<evidence type="ECO:0000256" key="1">
    <source>
        <dbReference type="ARBA" id="ARBA00010923"/>
    </source>
</evidence>
<dbReference type="InterPro" id="IPR052021">
    <property type="entry name" value="Type-I_RS_S_subunit"/>
</dbReference>
<gene>
    <name evidence="5" type="ORF">UR23_C0006G0004</name>
</gene>
<dbReference type="Pfam" id="PF01420">
    <property type="entry name" value="Methylase_S"/>
    <property type="match status" value="2"/>
</dbReference>
<name>A0A0G0C1P3_9BACT</name>
<feature type="domain" description="Type I restriction modification DNA specificity" evidence="4">
    <location>
        <begin position="210"/>
        <end position="380"/>
    </location>
</feature>
<keyword evidence="2" id="KW-0680">Restriction system</keyword>
<evidence type="ECO:0000313" key="5">
    <source>
        <dbReference type="EMBL" id="KKP37157.1"/>
    </source>
</evidence>
<dbReference type="PANTHER" id="PTHR30408:SF12">
    <property type="entry name" value="TYPE I RESTRICTION ENZYME MJAVIII SPECIFICITY SUBUNIT"/>
    <property type="match status" value="1"/>
</dbReference>
<dbReference type="InterPro" id="IPR000055">
    <property type="entry name" value="Restrct_endonuc_typeI_TRD"/>
</dbReference>
<dbReference type="PANTHER" id="PTHR30408">
    <property type="entry name" value="TYPE-1 RESTRICTION ENZYME ECOKI SPECIFICITY PROTEIN"/>
    <property type="match status" value="1"/>
</dbReference>
<evidence type="ECO:0000313" key="6">
    <source>
        <dbReference type="Proteomes" id="UP000034349"/>
    </source>
</evidence>